<gene>
    <name evidence="3" type="ORF">GCM10010862_17820</name>
</gene>
<name>A0ABQ5W387_9HYPH</name>
<protein>
    <submittedName>
        <fullName evidence="3">Hydrolase</fullName>
    </submittedName>
</protein>
<sequence>MSRNHAVMLLAGLMLALAGPSLAEEEARKRVLVYGDSHTYGSIATLEMPVERHKQGVPWPQVLQELMGEEVEIVAEGLSGRTTDVDAALPMAGIEFNGAKMLPAVLASHTPVDVVVIMLGTNDLLTAHNRSALRIALGAGILVDQARSAPQVGSVYPAPEVLLVAPQPTGPKAEEPPFGEFFAGSVAKSAQFGELYKAVAEMAGVEFLDAGSVVSASTVDGVHLDEDGHSMLAEAVAGKLEAMLAD</sequence>
<accession>A0ABQ5W387</accession>
<dbReference type="CDD" id="cd01839">
    <property type="entry name" value="SGNH_arylesterase_like"/>
    <property type="match status" value="1"/>
</dbReference>
<keyword evidence="1" id="KW-0732">Signal</keyword>
<feature type="domain" description="SGNH hydrolase-type esterase" evidence="2">
    <location>
        <begin position="33"/>
        <end position="229"/>
    </location>
</feature>
<keyword evidence="4" id="KW-1185">Reference proteome</keyword>
<dbReference type="Gene3D" id="3.40.50.1110">
    <property type="entry name" value="SGNH hydrolase"/>
    <property type="match status" value="1"/>
</dbReference>
<organism evidence="3 4">
    <name type="scientific">Devosia nitrariae</name>
    <dbReference type="NCBI Taxonomy" id="2071872"/>
    <lineage>
        <taxon>Bacteria</taxon>
        <taxon>Pseudomonadati</taxon>
        <taxon>Pseudomonadota</taxon>
        <taxon>Alphaproteobacteria</taxon>
        <taxon>Hyphomicrobiales</taxon>
        <taxon>Devosiaceae</taxon>
        <taxon>Devosia</taxon>
    </lineage>
</organism>
<dbReference type="Pfam" id="PF13472">
    <property type="entry name" value="Lipase_GDSL_2"/>
    <property type="match status" value="1"/>
</dbReference>
<keyword evidence="3" id="KW-0378">Hydrolase</keyword>
<dbReference type="PANTHER" id="PTHR30383:SF29">
    <property type="entry name" value="SGNH HYDROLASE-TYPE ESTERASE DOMAIN-CONTAINING PROTEIN"/>
    <property type="match status" value="1"/>
</dbReference>
<dbReference type="EMBL" id="BSNS01000007">
    <property type="protein sequence ID" value="GLQ54523.1"/>
    <property type="molecule type" value="Genomic_DNA"/>
</dbReference>
<evidence type="ECO:0000313" key="4">
    <source>
        <dbReference type="Proteomes" id="UP001156691"/>
    </source>
</evidence>
<dbReference type="Proteomes" id="UP001156691">
    <property type="component" value="Unassembled WGS sequence"/>
</dbReference>
<feature type="chain" id="PRO_5046422625" evidence="1">
    <location>
        <begin position="24"/>
        <end position="246"/>
    </location>
</feature>
<reference evidence="4" key="1">
    <citation type="journal article" date="2019" name="Int. J. Syst. Evol. Microbiol.">
        <title>The Global Catalogue of Microorganisms (GCM) 10K type strain sequencing project: providing services to taxonomists for standard genome sequencing and annotation.</title>
        <authorList>
            <consortium name="The Broad Institute Genomics Platform"/>
            <consortium name="The Broad Institute Genome Sequencing Center for Infectious Disease"/>
            <person name="Wu L."/>
            <person name="Ma J."/>
        </authorList>
    </citation>
    <scope>NUCLEOTIDE SEQUENCE [LARGE SCALE GENOMIC DNA]</scope>
    <source>
        <strain evidence="4">NBRC 112416</strain>
    </source>
</reference>
<dbReference type="RefSeq" id="WP_284339954.1">
    <property type="nucleotide sequence ID" value="NZ_BSNS01000007.1"/>
</dbReference>
<dbReference type="InterPro" id="IPR051532">
    <property type="entry name" value="Ester_Hydrolysis_Enzymes"/>
</dbReference>
<dbReference type="InterPro" id="IPR036514">
    <property type="entry name" value="SGNH_hydro_sf"/>
</dbReference>
<dbReference type="PANTHER" id="PTHR30383">
    <property type="entry name" value="THIOESTERASE 1/PROTEASE 1/LYSOPHOSPHOLIPASE L1"/>
    <property type="match status" value="1"/>
</dbReference>
<proteinExistence type="predicted"/>
<feature type="signal peptide" evidence="1">
    <location>
        <begin position="1"/>
        <end position="23"/>
    </location>
</feature>
<dbReference type="SUPFAM" id="SSF52266">
    <property type="entry name" value="SGNH hydrolase"/>
    <property type="match status" value="1"/>
</dbReference>
<evidence type="ECO:0000259" key="2">
    <source>
        <dbReference type="Pfam" id="PF13472"/>
    </source>
</evidence>
<dbReference type="InterPro" id="IPR013830">
    <property type="entry name" value="SGNH_hydro"/>
</dbReference>
<dbReference type="GO" id="GO:0016787">
    <property type="term" value="F:hydrolase activity"/>
    <property type="evidence" value="ECO:0007669"/>
    <property type="project" value="UniProtKB-KW"/>
</dbReference>
<comment type="caution">
    <text evidence="3">The sequence shown here is derived from an EMBL/GenBank/DDBJ whole genome shotgun (WGS) entry which is preliminary data.</text>
</comment>
<evidence type="ECO:0000256" key="1">
    <source>
        <dbReference type="SAM" id="SignalP"/>
    </source>
</evidence>
<evidence type="ECO:0000313" key="3">
    <source>
        <dbReference type="EMBL" id="GLQ54523.1"/>
    </source>
</evidence>